<evidence type="ECO:0000313" key="3">
    <source>
        <dbReference type="EMBL" id="KAK4114370.1"/>
    </source>
</evidence>
<protein>
    <recommendedName>
        <fullName evidence="5">Erythromycin esterase</fullName>
    </recommendedName>
</protein>
<feature type="coiled-coil region" evidence="1">
    <location>
        <begin position="137"/>
        <end position="164"/>
    </location>
</feature>
<comment type="caution">
    <text evidence="3">The sequence shown here is derived from an EMBL/GenBank/DDBJ whole genome shotgun (WGS) entry which is preliminary data.</text>
</comment>
<reference evidence="3" key="2">
    <citation type="submission" date="2023-05" db="EMBL/GenBank/DDBJ databases">
        <authorList>
            <consortium name="Lawrence Berkeley National Laboratory"/>
            <person name="Steindorff A."/>
            <person name="Hensen N."/>
            <person name="Bonometti L."/>
            <person name="Westerberg I."/>
            <person name="Brannstrom I.O."/>
            <person name="Guillou S."/>
            <person name="Cros-Aarteil S."/>
            <person name="Calhoun S."/>
            <person name="Haridas S."/>
            <person name="Kuo A."/>
            <person name="Mondo S."/>
            <person name="Pangilinan J."/>
            <person name="Riley R."/>
            <person name="Labutti K."/>
            <person name="Andreopoulos B."/>
            <person name="Lipzen A."/>
            <person name="Chen C."/>
            <person name="Yanf M."/>
            <person name="Daum C."/>
            <person name="Ng V."/>
            <person name="Clum A."/>
            <person name="Ohm R."/>
            <person name="Martin F."/>
            <person name="Silar P."/>
            <person name="Natvig D."/>
            <person name="Lalanne C."/>
            <person name="Gautier V."/>
            <person name="Ament-Velasquez S.L."/>
            <person name="Kruys A."/>
            <person name="Hutchinson M.I."/>
            <person name="Powell A.J."/>
            <person name="Barry K."/>
            <person name="Miller A.N."/>
            <person name="Grigoriev I.V."/>
            <person name="Debuchy R."/>
            <person name="Gladieux P."/>
            <person name="Thoren M.H."/>
            <person name="Johannesson H."/>
        </authorList>
    </citation>
    <scope>NUCLEOTIDE SEQUENCE</scope>
    <source>
        <strain evidence="3">CBS 508.74</strain>
    </source>
</reference>
<feature type="compositionally biased region" description="Polar residues" evidence="2">
    <location>
        <begin position="15"/>
        <end position="27"/>
    </location>
</feature>
<dbReference type="AlphaFoldDB" id="A0AAN6TI95"/>
<keyword evidence="1" id="KW-0175">Coiled coil</keyword>
<feature type="region of interest" description="Disordered" evidence="2">
    <location>
        <begin position="102"/>
        <end position="134"/>
    </location>
</feature>
<name>A0AAN6TI95_9PEZI</name>
<dbReference type="GeneID" id="89941696"/>
<organism evidence="3 4">
    <name type="scientific">Canariomyces notabilis</name>
    <dbReference type="NCBI Taxonomy" id="2074819"/>
    <lineage>
        <taxon>Eukaryota</taxon>
        <taxon>Fungi</taxon>
        <taxon>Dikarya</taxon>
        <taxon>Ascomycota</taxon>
        <taxon>Pezizomycotina</taxon>
        <taxon>Sordariomycetes</taxon>
        <taxon>Sordariomycetidae</taxon>
        <taxon>Sordariales</taxon>
        <taxon>Chaetomiaceae</taxon>
        <taxon>Canariomyces</taxon>
    </lineage>
</organism>
<feature type="region of interest" description="Disordered" evidence="2">
    <location>
        <begin position="685"/>
        <end position="727"/>
    </location>
</feature>
<feature type="compositionally biased region" description="Polar residues" evidence="2">
    <location>
        <begin position="444"/>
        <end position="456"/>
    </location>
</feature>
<evidence type="ECO:0000313" key="4">
    <source>
        <dbReference type="Proteomes" id="UP001302812"/>
    </source>
</evidence>
<reference evidence="3" key="1">
    <citation type="journal article" date="2023" name="Mol. Phylogenet. Evol.">
        <title>Genome-scale phylogeny and comparative genomics of the fungal order Sordariales.</title>
        <authorList>
            <person name="Hensen N."/>
            <person name="Bonometti L."/>
            <person name="Westerberg I."/>
            <person name="Brannstrom I.O."/>
            <person name="Guillou S."/>
            <person name="Cros-Aarteil S."/>
            <person name="Calhoun S."/>
            <person name="Haridas S."/>
            <person name="Kuo A."/>
            <person name="Mondo S."/>
            <person name="Pangilinan J."/>
            <person name="Riley R."/>
            <person name="LaButti K."/>
            <person name="Andreopoulos B."/>
            <person name="Lipzen A."/>
            <person name="Chen C."/>
            <person name="Yan M."/>
            <person name="Daum C."/>
            <person name="Ng V."/>
            <person name="Clum A."/>
            <person name="Steindorff A."/>
            <person name="Ohm R.A."/>
            <person name="Martin F."/>
            <person name="Silar P."/>
            <person name="Natvig D.O."/>
            <person name="Lalanne C."/>
            <person name="Gautier V."/>
            <person name="Ament-Velasquez S.L."/>
            <person name="Kruys A."/>
            <person name="Hutchinson M.I."/>
            <person name="Powell A.J."/>
            <person name="Barry K."/>
            <person name="Miller A.N."/>
            <person name="Grigoriev I.V."/>
            <person name="Debuchy R."/>
            <person name="Gladieux P."/>
            <person name="Hiltunen Thoren M."/>
            <person name="Johannesson H."/>
        </authorList>
    </citation>
    <scope>NUCLEOTIDE SEQUENCE</scope>
    <source>
        <strain evidence="3">CBS 508.74</strain>
    </source>
</reference>
<evidence type="ECO:0000256" key="1">
    <source>
        <dbReference type="SAM" id="Coils"/>
    </source>
</evidence>
<keyword evidence="4" id="KW-1185">Reference proteome</keyword>
<gene>
    <name evidence="3" type="ORF">N656DRAFT_796845</name>
</gene>
<feature type="compositionally biased region" description="Low complexity" evidence="2">
    <location>
        <begin position="532"/>
        <end position="543"/>
    </location>
</feature>
<dbReference type="EMBL" id="MU853337">
    <property type="protein sequence ID" value="KAK4114370.1"/>
    <property type="molecule type" value="Genomic_DNA"/>
</dbReference>
<feature type="compositionally biased region" description="Low complexity" evidence="2">
    <location>
        <begin position="242"/>
        <end position="253"/>
    </location>
</feature>
<evidence type="ECO:0000256" key="2">
    <source>
        <dbReference type="SAM" id="MobiDB-lite"/>
    </source>
</evidence>
<dbReference type="Proteomes" id="UP001302812">
    <property type="component" value="Unassembled WGS sequence"/>
</dbReference>
<feature type="region of interest" description="Disordered" evidence="2">
    <location>
        <begin position="441"/>
        <end position="460"/>
    </location>
</feature>
<accession>A0AAN6TI95</accession>
<dbReference type="RefSeq" id="XP_064671940.1">
    <property type="nucleotide sequence ID" value="XM_064817571.1"/>
</dbReference>
<feature type="compositionally biased region" description="Polar residues" evidence="2">
    <location>
        <begin position="344"/>
        <end position="356"/>
    </location>
</feature>
<sequence>MARRSARLASMSKAPKQQPTEAPNLSSVAERDDSPAEHAVQNMDAVAASRMPEPRTPGHSSPMKPPMSEMHPSKVHPTMGPPSSGLRLGFTDIKPKAKCDDSLPAVAQTTPSRVAPPSSPFTFSFTTRQTPSDLKLGPEAQRMMEELREDAARIKAELLAKREAEQTEEAMSNGRKIAPAKGKAGRFSAAHMAEFKKMDSIENHPSAFRAQLGRMTPLKAGVKRSQAKAELDEPEVVRITQPTPASTTSKAKTLATINEPVSAKRARQNLDDDASSKRPVSRDGSSIPAPKLPGSAIPRSKPSIASLMTPTKSSLARSASVKTPATGSLATSPSKATISGIPRSATTNNLSAVNTATEKEPTQHREIKSPVSRLDRVKAMLRGAKASATKTKSSLPLPSAFASKTPAPTRSEKQHSVLLPLTTPGRKLTKRVAFTPETQRAALAQNSPSPIKSSIPQAAKPRQVLGEVHYPSLDGIMAAEQQTETAEGDVSYPDLSASVKRPLPAPPKTFKTGSAEPSVPSEFTFRSDHTISFGSASKSFGSSPGQASVRAVRPSILPSEHMPGSFPRSTSTAPPPLAIVETSNSSPNKENEAPRSGNGNGNSVLLALPHGMTNKKRHRRVSTDEEEAEREAAERAAKKRRQEVVPEGDALLAPRLVAAAAGNGGGSGSVNGMGKRLGMSLSASPVRKTNNKMVGAGAGGGTPSPIKRGKGISLSRLNMLARPKMRK</sequence>
<feature type="region of interest" description="Disordered" evidence="2">
    <location>
        <begin position="219"/>
        <end position="424"/>
    </location>
</feature>
<feature type="region of interest" description="Disordered" evidence="2">
    <location>
        <begin position="477"/>
        <end position="647"/>
    </location>
</feature>
<feature type="compositionally biased region" description="Polar residues" evidence="2">
    <location>
        <begin position="306"/>
        <end position="337"/>
    </location>
</feature>
<feature type="region of interest" description="Disordered" evidence="2">
    <location>
        <begin position="1"/>
        <end position="90"/>
    </location>
</feature>
<evidence type="ECO:0008006" key="5">
    <source>
        <dbReference type="Google" id="ProtNLM"/>
    </source>
</evidence>
<proteinExistence type="predicted"/>
<feature type="compositionally biased region" description="Basic and acidic residues" evidence="2">
    <location>
        <begin position="357"/>
        <end position="378"/>
    </location>
</feature>